<dbReference type="EMBL" id="BSPK01000111">
    <property type="protein sequence ID" value="GLS67249.1"/>
    <property type="molecule type" value="Genomic_DNA"/>
</dbReference>
<reference evidence="2" key="4">
    <citation type="submission" date="2023-01" db="EMBL/GenBank/DDBJ databases">
        <title>Draft genome sequence of Methylobacterium oxalidis strain NBRC 107715.</title>
        <authorList>
            <person name="Sun Q."/>
            <person name="Mori K."/>
        </authorList>
    </citation>
    <scope>NUCLEOTIDE SEQUENCE</scope>
    <source>
        <strain evidence="2">NBRC 107715</strain>
    </source>
</reference>
<dbReference type="InterPro" id="IPR050767">
    <property type="entry name" value="Sel1_AlgK"/>
</dbReference>
<evidence type="ECO:0000313" key="4">
    <source>
        <dbReference type="Proteomes" id="UP001156856"/>
    </source>
</evidence>
<evidence type="ECO:0000313" key="3">
    <source>
        <dbReference type="Proteomes" id="UP000321960"/>
    </source>
</evidence>
<evidence type="ECO:0008006" key="5">
    <source>
        <dbReference type="Google" id="ProtNLM"/>
    </source>
</evidence>
<dbReference type="Pfam" id="PF08238">
    <property type="entry name" value="Sel1"/>
    <property type="match status" value="4"/>
</dbReference>
<evidence type="ECO:0000313" key="1">
    <source>
        <dbReference type="EMBL" id="GEP06579.1"/>
    </source>
</evidence>
<dbReference type="Gene3D" id="1.25.40.10">
    <property type="entry name" value="Tetratricopeptide repeat domain"/>
    <property type="match status" value="1"/>
</dbReference>
<dbReference type="PANTHER" id="PTHR11102:SF160">
    <property type="entry name" value="ERAD-ASSOCIATED E3 UBIQUITIN-PROTEIN LIGASE COMPONENT HRD3"/>
    <property type="match status" value="1"/>
</dbReference>
<reference evidence="2" key="1">
    <citation type="journal article" date="2014" name="Int. J. Syst. Evol. Microbiol.">
        <title>Complete genome of a new Firmicutes species belonging to the dominant human colonic microbiota ('Ruminococcus bicirculans') reveals two chromosomes and a selective capacity to utilize plant glucans.</title>
        <authorList>
            <consortium name="NISC Comparative Sequencing Program"/>
            <person name="Wegmann U."/>
            <person name="Louis P."/>
            <person name="Goesmann A."/>
            <person name="Henrissat B."/>
            <person name="Duncan S.H."/>
            <person name="Flint H.J."/>
        </authorList>
    </citation>
    <scope>NUCLEOTIDE SEQUENCE</scope>
    <source>
        <strain evidence="2">NBRC 107715</strain>
    </source>
</reference>
<dbReference type="Proteomes" id="UP001156856">
    <property type="component" value="Unassembled WGS sequence"/>
</dbReference>
<gene>
    <name evidence="2" type="ORF">GCM10007888_56320</name>
    <name evidence="1" type="ORF">MOX02_46170</name>
</gene>
<protein>
    <recommendedName>
        <fullName evidence="5">HcpA family protein</fullName>
    </recommendedName>
</protein>
<dbReference type="EMBL" id="BJZU01000106">
    <property type="protein sequence ID" value="GEP06579.1"/>
    <property type="molecule type" value="Genomic_DNA"/>
</dbReference>
<sequence>MSGVRANGSASGWSGSPAAGIGIETPNLWDLHRHSEADWRHLFATRPQEAVSWIRFAAAKGFRAAQLVLGQMHLGGQGVPHDPQAAYEWFARAAAIGSLEARNMVGRCHELGWGVPVDQAEALRHYRRAAAGGLAWGFYNVGCLLLYGEGVRRDHAEAVRHFAAAAEQGHAKALGLLGRCHEEGWGTPVDREAAMACYRRAAEVGDGWGALNLGLLLAEAGLIAEAAAEFERALVTATPNCLAALADTLERGGPPGFEPIARRARQTLGQGQDIVETVRAPSEAAARVPEIGGRAPRTVAFAVAAWLRLGRLRTEAAQGCRIRLR</sequence>
<dbReference type="PANTHER" id="PTHR11102">
    <property type="entry name" value="SEL-1-LIKE PROTEIN"/>
    <property type="match status" value="1"/>
</dbReference>
<dbReference type="SMART" id="SM00671">
    <property type="entry name" value="SEL1"/>
    <property type="match status" value="4"/>
</dbReference>
<proteinExistence type="predicted"/>
<dbReference type="SUPFAM" id="SSF81901">
    <property type="entry name" value="HCP-like"/>
    <property type="match status" value="1"/>
</dbReference>
<comment type="caution">
    <text evidence="1">The sequence shown here is derived from an EMBL/GenBank/DDBJ whole genome shotgun (WGS) entry which is preliminary data.</text>
</comment>
<dbReference type="InterPro" id="IPR006597">
    <property type="entry name" value="Sel1-like"/>
</dbReference>
<accession>A0A512J9N0</accession>
<name>A0A512J9N0_9HYPH</name>
<dbReference type="InterPro" id="IPR011990">
    <property type="entry name" value="TPR-like_helical_dom_sf"/>
</dbReference>
<keyword evidence="4" id="KW-1185">Reference proteome</keyword>
<dbReference type="Proteomes" id="UP000321960">
    <property type="component" value="Unassembled WGS sequence"/>
</dbReference>
<reference evidence="4" key="2">
    <citation type="journal article" date="2019" name="Int. J. Syst. Evol. Microbiol.">
        <title>The Global Catalogue of Microorganisms (GCM) 10K type strain sequencing project: providing services to taxonomists for standard genome sequencing and annotation.</title>
        <authorList>
            <consortium name="The Broad Institute Genomics Platform"/>
            <consortium name="The Broad Institute Genome Sequencing Center for Infectious Disease"/>
            <person name="Wu L."/>
            <person name="Ma J."/>
        </authorList>
    </citation>
    <scope>NUCLEOTIDE SEQUENCE [LARGE SCALE GENOMIC DNA]</scope>
    <source>
        <strain evidence="4">NBRC 107715</strain>
    </source>
</reference>
<dbReference type="AlphaFoldDB" id="A0A512J9N0"/>
<reference evidence="1 3" key="3">
    <citation type="submission" date="2019-07" db="EMBL/GenBank/DDBJ databases">
        <title>Whole genome shotgun sequence of Methylobacterium oxalidis NBRC 107715.</title>
        <authorList>
            <person name="Hosoyama A."/>
            <person name="Uohara A."/>
            <person name="Ohji S."/>
            <person name="Ichikawa N."/>
        </authorList>
    </citation>
    <scope>NUCLEOTIDE SEQUENCE [LARGE SCALE GENOMIC DNA]</scope>
    <source>
        <strain evidence="1 3">NBRC 107715</strain>
    </source>
</reference>
<organism evidence="1 3">
    <name type="scientific">Methylobacterium oxalidis</name>
    <dbReference type="NCBI Taxonomy" id="944322"/>
    <lineage>
        <taxon>Bacteria</taxon>
        <taxon>Pseudomonadati</taxon>
        <taxon>Pseudomonadota</taxon>
        <taxon>Alphaproteobacteria</taxon>
        <taxon>Hyphomicrobiales</taxon>
        <taxon>Methylobacteriaceae</taxon>
        <taxon>Methylobacterium</taxon>
    </lineage>
</organism>
<evidence type="ECO:0000313" key="2">
    <source>
        <dbReference type="EMBL" id="GLS67249.1"/>
    </source>
</evidence>